<keyword evidence="8" id="KW-1185">Reference proteome</keyword>
<dbReference type="PROSITE" id="PS50234">
    <property type="entry name" value="VWFA"/>
    <property type="match status" value="1"/>
</dbReference>
<dbReference type="InterPro" id="IPR002035">
    <property type="entry name" value="VWF_A"/>
</dbReference>
<keyword evidence="4 5" id="KW-0472">Membrane</keyword>
<evidence type="ECO:0000256" key="5">
    <source>
        <dbReference type="SAM" id="Phobius"/>
    </source>
</evidence>
<organism evidence="7 8">
    <name type="scientific">Orenia marismortui</name>
    <dbReference type="NCBI Taxonomy" id="46469"/>
    <lineage>
        <taxon>Bacteria</taxon>
        <taxon>Bacillati</taxon>
        <taxon>Bacillota</taxon>
        <taxon>Clostridia</taxon>
        <taxon>Halanaerobiales</taxon>
        <taxon>Halobacteroidaceae</taxon>
        <taxon>Orenia</taxon>
    </lineage>
</organism>
<keyword evidence="2 5" id="KW-0812">Transmembrane</keyword>
<evidence type="ECO:0000313" key="7">
    <source>
        <dbReference type="EMBL" id="TDX52738.1"/>
    </source>
</evidence>
<feature type="domain" description="VWFA" evidence="6">
    <location>
        <begin position="81"/>
        <end position="279"/>
    </location>
</feature>
<dbReference type="InterPro" id="IPR050768">
    <property type="entry name" value="UPF0353/GerABKA_families"/>
</dbReference>
<dbReference type="SUPFAM" id="SSF53300">
    <property type="entry name" value="vWA-like"/>
    <property type="match status" value="1"/>
</dbReference>
<dbReference type="Proteomes" id="UP000295832">
    <property type="component" value="Unassembled WGS sequence"/>
</dbReference>
<keyword evidence="1" id="KW-1003">Cell membrane</keyword>
<accession>A0A4R8H0K5</accession>
<evidence type="ECO:0000256" key="4">
    <source>
        <dbReference type="ARBA" id="ARBA00023136"/>
    </source>
</evidence>
<evidence type="ECO:0000313" key="8">
    <source>
        <dbReference type="Proteomes" id="UP000295832"/>
    </source>
</evidence>
<dbReference type="EMBL" id="SOEG01000005">
    <property type="protein sequence ID" value="TDX52738.1"/>
    <property type="molecule type" value="Genomic_DNA"/>
</dbReference>
<name>A0A4R8H0K5_9FIRM</name>
<dbReference type="SMART" id="SM00327">
    <property type="entry name" value="VWA"/>
    <property type="match status" value="1"/>
</dbReference>
<dbReference type="InterPro" id="IPR036465">
    <property type="entry name" value="vWFA_dom_sf"/>
</dbReference>
<dbReference type="RefSeq" id="WP_134115469.1">
    <property type="nucleotide sequence ID" value="NZ_SOEG01000005.1"/>
</dbReference>
<keyword evidence="3 5" id="KW-1133">Transmembrane helix</keyword>
<protein>
    <submittedName>
        <fullName evidence="7">Ca-activated chloride channel family protein</fullName>
    </submittedName>
</protein>
<dbReference type="Pfam" id="PF13519">
    <property type="entry name" value="VWA_2"/>
    <property type="match status" value="1"/>
</dbReference>
<evidence type="ECO:0000259" key="6">
    <source>
        <dbReference type="PROSITE" id="PS50234"/>
    </source>
</evidence>
<comment type="caution">
    <text evidence="7">The sequence shown here is derived from an EMBL/GenBank/DDBJ whole genome shotgun (WGS) entry which is preliminary data.</text>
</comment>
<dbReference type="AlphaFoldDB" id="A0A4R8H0K5"/>
<dbReference type="PANTHER" id="PTHR22550">
    <property type="entry name" value="SPORE GERMINATION PROTEIN"/>
    <property type="match status" value="1"/>
</dbReference>
<dbReference type="PANTHER" id="PTHR22550:SF5">
    <property type="entry name" value="LEUCINE ZIPPER PROTEIN 4"/>
    <property type="match status" value="1"/>
</dbReference>
<reference evidence="7 8" key="1">
    <citation type="submission" date="2019-03" db="EMBL/GenBank/DDBJ databases">
        <title>Subsurface microbial communities from deep shales in Ohio and West Virginia, USA.</title>
        <authorList>
            <person name="Wrighton K."/>
        </authorList>
    </citation>
    <scope>NUCLEOTIDE SEQUENCE [LARGE SCALE GENOMIC DNA]</scope>
    <source>
        <strain evidence="7 8">MSL 6dP</strain>
    </source>
</reference>
<dbReference type="Gene3D" id="3.40.50.410">
    <property type="entry name" value="von Willebrand factor, type A domain"/>
    <property type="match status" value="1"/>
</dbReference>
<evidence type="ECO:0000256" key="2">
    <source>
        <dbReference type="ARBA" id="ARBA00022692"/>
    </source>
</evidence>
<sequence>MEFSKLDNIVYLIIPFLALIILILGYRKRDNIIKYFNFKAVYRFKIAKTILIVSGISLIAFSLLGPQIFRGYKEVEKKGLDIYVLLDTSKSMLAEDIKPNRLFRMKKSVEKVLNSLQGDRVGFIPFASDAYIQMPLTDDYDLAKMFLEVIDTDMIAGGGTNIAAGLDLAQESFDKSAKGDRVILIFSDGEEHNQGAIRVAKEIENEKIYTIGLGTKEGALIPEYSDSGQKVGYKKDQVGNYVNSKLNISSLQEIAKVGAGKFYLSTLKGDEIDHLIDNILKLKRQEYRKDKIKKFTKIYQYFLGTGILIFLIGYFLKERSDHS</sequence>
<feature type="transmembrane region" description="Helical" evidence="5">
    <location>
        <begin position="9"/>
        <end position="26"/>
    </location>
</feature>
<proteinExistence type="predicted"/>
<feature type="transmembrane region" description="Helical" evidence="5">
    <location>
        <begin position="46"/>
        <end position="69"/>
    </location>
</feature>
<evidence type="ECO:0000256" key="1">
    <source>
        <dbReference type="ARBA" id="ARBA00022475"/>
    </source>
</evidence>
<evidence type="ECO:0000256" key="3">
    <source>
        <dbReference type="ARBA" id="ARBA00022989"/>
    </source>
</evidence>
<feature type="transmembrane region" description="Helical" evidence="5">
    <location>
        <begin position="298"/>
        <end position="316"/>
    </location>
</feature>
<dbReference type="STRING" id="926561.GCA_000379025_00217"/>
<gene>
    <name evidence="7" type="ORF">C7959_10592</name>
</gene>